<dbReference type="Gene3D" id="3.30.200.20">
    <property type="entry name" value="Phosphorylase Kinase, domain 1"/>
    <property type="match status" value="1"/>
</dbReference>
<dbReference type="Pfam" id="PF01636">
    <property type="entry name" value="APH"/>
    <property type="match status" value="1"/>
</dbReference>
<accession>A0ABT9XGU9</accession>
<dbReference type="PANTHER" id="PTHR47829">
    <property type="entry name" value="HYDROLASE, PUTATIVE (AFU_ORTHOLOGUE AFUA_1G12880)-RELATED"/>
    <property type="match status" value="1"/>
</dbReference>
<dbReference type="Gene3D" id="3.90.1200.10">
    <property type="match status" value="1"/>
</dbReference>
<dbReference type="EMBL" id="JAUSTP010000003">
    <property type="protein sequence ID" value="MDQ0188971.1"/>
    <property type="molecule type" value="Genomic_DNA"/>
</dbReference>
<dbReference type="PANTHER" id="PTHR47829:SF1">
    <property type="entry name" value="HAD FAMILY PHOSPHATASE"/>
    <property type="match status" value="1"/>
</dbReference>
<comment type="caution">
    <text evidence="2">The sequence shown here is derived from an EMBL/GenBank/DDBJ whole genome shotgun (WGS) entry which is preliminary data.</text>
</comment>
<dbReference type="InterPro" id="IPR052898">
    <property type="entry name" value="ACAD10-like"/>
</dbReference>
<evidence type="ECO:0000313" key="2">
    <source>
        <dbReference type="EMBL" id="MDQ0188971.1"/>
    </source>
</evidence>
<keyword evidence="2" id="KW-0418">Kinase</keyword>
<proteinExistence type="predicted"/>
<reference evidence="2 3" key="1">
    <citation type="submission" date="2023-07" db="EMBL/GenBank/DDBJ databases">
        <title>Genomic Encyclopedia of Type Strains, Phase IV (KMG-IV): sequencing the most valuable type-strain genomes for metagenomic binning, comparative biology and taxonomic classification.</title>
        <authorList>
            <person name="Goeker M."/>
        </authorList>
    </citation>
    <scope>NUCLEOTIDE SEQUENCE [LARGE SCALE GENOMIC DNA]</scope>
    <source>
        <strain evidence="2 3">DSM 4006</strain>
    </source>
</reference>
<dbReference type="GO" id="GO:0016301">
    <property type="term" value="F:kinase activity"/>
    <property type="evidence" value="ECO:0007669"/>
    <property type="project" value="UniProtKB-KW"/>
</dbReference>
<dbReference type="RefSeq" id="WP_274456439.1">
    <property type="nucleotide sequence ID" value="NZ_CP067097.1"/>
</dbReference>
<sequence length="358" mass="40802">MTYSRTIPVRAGEEFDVARVWAYLQEQVSDLPKDLPQDLPTVEQFPSGASNLTYLLKNGPFQAVLRRPPFGPLPPKAHDMQREAAILNRLHPHFPLAPKPYVFCADETIIGSPFYVMEYRDGVVLDDRFPDGTQPEPDLCRRISLAVVDTLADLHAVDYRAAGLTEFGHPEGFLARQVKGWIERYERAKTDDVPGVDQVTRWLAERVPVSPEPTVIHNDFKLNNMVQDAKALDRPVAVVDWEMTTIGDPLMDLAITLGYWVQADDPDGLKQMMPTVTTTPGFLTRDELVQRYAARTGRDVSQMDYYLVFAYFKLAVILQQIYVRWKRGQTQDERFATFGQRVERIIAHAAQLVKEARR</sequence>
<dbReference type="Proteomes" id="UP001232973">
    <property type="component" value="Unassembled WGS sequence"/>
</dbReference>
<dbReference type="SUPFAM" id="SSF56112">
    <property type="entry name" value="Protein kinase-like (PK-like)"/>
    <property type="match status" value="1"/>
</dbReference>
<dbReference type="InterPro" id="IPR041726">
    <property type="entry name" value="ACAD10_11_N"/>
</dbReference>
<dbReference type="InterPro" id="IPR011009">
    <property type="entry name" value="Kinase-like_dom_sf"/>
</dbReference>
<name>A0ABT9XGU9_9BACL</name>
<gene>
    <name evidence="2" type="ORF">J2S03_000785</name>
</gene>
<evidence type="ECO:0000313" key="3">
    <source>
        <dbReference type="Proteomes" id="UP001232973"/>
    </source>
</evidence>
<dbReference type="InterPro" id="IPR002575">
    <property type="entry name" value="Aminoglycoside_PTrfase"/>
</dbReference>
<dbReference type="CDD" id="cd05154">
    <property type="entry name" value="ACAD10_11_N-like"/>
    <property type="match status" value="1"/>
</dbReference>
<evidence type="ECO:0000259" key="1">
    <source>
        <dbReference type="Pfam" id="PF01636"/>
    </source>
</evidence>
<organism evidence="2 3">
    <name type="scientific">Alicyclobacillus cycloheptanicus</name>
    <dbReference type="NCBI Taxonomy" id="1457"/>
    <lineage>
        <taxon>Bacteria</taxon>
        <taxon>Bacillati</taxon>
        <taxon>Bacillota</taxon>
        <taxon>Bacilli</taxon>
        <taxon>Bacillales</taxon>
        <taxon>Alicyclobacillaceae</taxon>
        <taxon>Alicyclobacillus</taxon>
    </lineage>
</organism>
<protein>
    <submittedName>
        <fullName evidence="2">Aminoglycoside phosphotransferase (APT) family kinase protein</fullName>
    </submittedName>
</protein>
<keyword evidence="3" id="KW-1185">Reference proteome</keyword>
<keyword evidence="2" id="KW-0808">Transferase</keyword>
<feature type="domain" description="Aminoglycoside phosphotransferase" evidence="1">
    <location>
        <begin position="41"/>
        <end position="267"/>
    </location>
</feature>